<reference evidence="9" key="1">
    <citation type="journal article" date="2019" name="Int. J. Syst. Evol. Microbiol.">
        <title>The Global Catalogue of Microorganisms (GCM) 10K type strain sequencing project: providing services to taxonomists for standard genome sequencing and annotation.</title>
        <authorList>
            <consortium name="The Broad Institute Genomics Platform"/>
            <consortium name="The Broad Institute Genome Sequencing Center for Infectious Disease"/>
            <person name="Wu L."/>
            <person name="Ma J."/>
        </authorList>
    </citation>
    <scope>NUCLEOTIDE SEQUENCE [LARGE SCALE GENOMIC DNA]</scope>
    <source>
        <strain evidence="9">CCUG 60898</strain>
    </source>
</reference>
<evidence type="ECO:0000256" key="1">
    <source>
        <dbReference type="ARBA" id="ARBA00010617"/>
    </source>
</evidence>
<dbReference type="InterPro" id="IPR002401">
    <property type="entry name" value="Cyt_P450_E_grp-I"/>
</dbReference>
<keyword evidence="9" id="KW-1185">Reference proteome</keyword>
<keyword evidence="2 7" id="KW-0349">Heme</keyword>
<gene>
    <name evidence="8" type="ORF">ACFQ1G_07705</name>
</gene>
<evidence type="ECO:0000256" key="6">
    <source>
        <dbReference type="ARBA" id="ARBA00023033"/>
    </source>
</evidence>
<evidence type="ECO:0000256" key="4">
    <source>
        <dbReference type="ARBA" id="ARBA00023002"/>
    </source>
</evidence>
<evidence type="ECO:0000313" key="8">
    <source>
        <dbReference type="EMBL" id="MFD0976670.1"/>
    </source>
</evidence>
<keyword evidence="4 7" id="KW-0560">Oxidoreductase</keyword>
<evidence type="ECO:0000256" key="7">
    <source>
        <dbReference type="RuleBase" id="RU000461"/>
    </source>
</evidence>
<sequence>MKQIPTVSQLRFYANAGRILRNPLPFHHQIFTELGDTFRLTIGLGQKVVFSRDAGFAEYVLQKNYKNYTKSPIQTVDLAKYLGHGLLTAEGELWKKQRKLIQPAFHKKQLKSLLDSIREAILGELKMIKPGKKMDIFPVFNDLAFQTVVKSLFSSAVGQKEIDRLQYITEAAQKMLVKELRQPYLNWWFKMNGSIKRSVDLTHEARGILNTLIEERETSGVRENDLLDMLLDARYEDGTAMAREQLIDEILILFTAGHETTSNALTFTCELLARNSGVQDKIASEVEKARSESENLFEFIQQCSYTQQVIEESMRLYPPAYFIDRVNVEDDEFEGMFIPKGSNLLFSLYEIHRHEKYWEQPETFDPDRFSEGRRSNYFPFGAGPRKCIGNNFAMYEMVMTIAELISKYELSTSKKEIEMLPLITLKPKNAILKFTPRSS</sequence>
<dbReference type="InterPro" id="IPR036396">
    <property type="entry name" value="Cyt_P450_sf"/>
</dbReference>
<name>A0ABW3IGP6_9FLAO</name>
<dbReference type="EMBL" id="JBHTJP010000032">
    <property type="protein sequence ID" value="MFD0976670.1"/>
    <property type="molecule type" value="Genomic_DNA"/>
</dbReference>
<keyword evidence="3 7" id="KW-0479">Metal-binding</keyword>
<proteinExistence type="inferred from homology"/>
<evidence type="ECO:0000313" key="9">
    <source>
        <dbReference type="Proteomes" id="UP001597100"/>
    </source>
</evidence>
<evidence type="ECO:0000256" key="5">
    <source>
        <dbReference type="ARBA" id="ARBA00023004"/>
    </source>
</evidence>
<dbReference type="Gene3D" id="1.10.630.10">
    <property type="entry name" value="Cytochrome P450"/>
    <property type="match status" value="1"/>
</dbReference>
<accession>A0ABW3IGP6</accession>
<comment type="caution">
    <text evidence="8">The sequence shown here is derived from an EMBL/GenBank/DDBJ whole genome shotgun (WGS) entry which is preliminary data.</text>
</comment>
<dbReference type="Proteomes" id="UP001597100">
    <property type="component" value="Unassembled WGS sequence"/>
</dbReference>
<dbReference type="PRINTS" id="PR00385">
    <property type="entry name" value="P450"/>
</dbReference>
<dbReference type="InterPro" id="IPR017972">
    <property type="entry name" value="Cyt_P450_CS"/>
</dbReference>
<dbReference type="InterPro" id="IPR001128">
    <property type="entry name" value="Cyt_P450"/>
</dbReference>
<comment type="similarity">
    <text evidence="1 7">Belongs to the cytochrome P450 family.</text>
</comment>
<dbReference type="PANTHER" id="PTHR24291">
    <property type="entry name" value="CYTOCHROME P450 FAMILY 4"/>
    <property type="match status" value="1"/>
</dbReference>
<protein>
    <submittedName>
        <fullName evidence="8">Cytochrome P450</fullName>
    </submittedName>
</protein>
<dbReference type="InterPro" id="IPR050196">
    <property type="entry name" value="Cytochrome_P450_Monoox"/>
</dbReference>
<dbReference type="PRINTS" id="PR00463">
    <property type="entry name" value="EP450I"/>
</dbReference>
<organism evidence="8 9">
    <name type="scientific">Salinimicrobium gaetbulicola</name>
    <dbReference type="NCBI Taxonomy" id="999702"/>
    <lineage>
        <taxon>Bacteria</taxon>
        <taxon>Pseudomonadati</taxon>
        <taxon>Bacteroidota</taxon>
        <taxon>Flavobacteriia</taxon>
        <taxon>Flavobacteriales</taxon>
        <taxon>Flavobacteriaceae</taxon>
        <taxon>Salinimicrobium</taxon>
    </lineage>
</organism>
<dbReference type="Pfam" id="PF00067">
    <property type="entry name" value="p450"/>
    <property type="match status" value="1"/>
</dbReference>
<evidence type="ECO:0000256" key="2">
    <source>
        <dbReference type="ARBA" id="ARBA00022617"/>
    </source>
</evidence>
<dbReference type="PANTHER" id="PTHR24291:SF50">
    <property type="entry name" value="BIFUNCTIONAL ALBAFLAVENONE MONOOXYGENASE_TERPENE SYNTHASE"/>
    <property type="match status" value="1"/>
</dbReference>
<dbReference type="PROSITE" id="PS00086">
    <property type="entry name" value="CYTOCHROME_P450"/>
    <property type="match status" value="1"/>
</dbReference>
<dbReference type="RefSeq" id="WP_380738204.1">
    <property type="nucleotide sequence ID" value="NZ_JBHTJP010000032.1"/>
</dbReference>
<keyword evidence="6 7" id="KW-0503">Monooxygenase</keyword>
<evidence type="ECO:0000256" key="3">
    <source>
        <dbReference type="ARBA" id="ARBA00022723"/>
    </source>
</evidence>
<dbReference type="SUPFAM" id="SSF48264">
    <property type="entry name" value="Cytochrome P450"/>
    <property type="match status" value="1"/>
</dbReference>
<keyword evidence="5 7" id="KW-0408">Iron</keyword>